<dbReference type="PANTHER" id="PTHR42847:SF4">
    <property type="entry name" value="ALKANESULFONATE MONOOXYGENASE-RELATED"/>
    <property type="match status" value="1"/>
</dbReference>
<reference evidence="6" key="1">
    <citation type="submission" date="2020-05" db="EMBL/GenBank/DDBJ databases">
        <authorList>
            <person name="Chiriac C."/>
            <person name="Salcher M."/>
            <person name="Ghai R."/>
            <person name="Kavagutti S V."/>
        </authorList>
    </citation>
    <scope>NUCLEOTIDE SEQUENCE</scope>
</reference>
<dbReference type="GO" id="GO:0046306">
    <property type="term" value="P:alkanesulfonate catabolic process"/>
    <property type="evidence" value="ECO:0007669"/>
    <property type="project" value="TreeGrafter"/>
</dbReference>
<accession>A0A6J6AZC6</accession>
<evidence type="ECO:0000256" key="1">
    <source>
        <dbReference type="ARBA" id="ARBA00022630"/>
    </source>
</evidence>
<proteinExistence type="predicted"/>
<dbReference type="EMBL" id="CAEZSF010000024">
    <property type="protein sequence ID" value="CAB4531854.1"/>
    <property type="molecule type" value="Genomic_DNA"/>
</dbReference>
<name>A0A6J6AZC6_9ZZZZ</name>
<feature type="domain" description="Luciferase-like" evidence="5">
    <location>
        <begin position="37"/>
        <end position="335"/>
    </location>
</feature>
<dbReference type="GO" id="GO:0008726">
    <property type="term" value="F:alkanesulfonate monooxygenase activity"/>
    <property type="evidence" value="ECO:0007669"/>
    <property type="project" value="TreeGrafter"/>
</dbReference>
<sequence>MTDSKSPNSPNSPNSPEFAWFSALCDDDFEQLGVPAPHLQSSFEHCAEIVRTARDQGFDNILLPSGYQLGIDALVFAGGVAAEVRDRMRLLAAVRCGELWPPQMARQLATLDQMLGGGLTINIISSDLPGAPLESEPRYRRTAEVMSILRQLLNGQEVSHHGEFFDFDLQPPRVATVSGRCPDLYFGGHSEPARRVAAEHADVFLTWPDTEAAVAELVADMRGRAAAFNRTLRFGFRTHVIVRETESEARAAARHLLAGLDESRGSEIRQRSLDSNSAGVRRQAELRAGSDDEGYIEPGLWTGIGRARSGAGAALVGDPDQIIAKLRSYQNLGVDCFILSGYPHLEECKLFGEHVLPAFRAS</sequence>
<keyword evidence="2" id="KW-0288">FMN</keyword>
<evidence type="ECO:0000313" key="6">
    <source>
        <dbReference type="EMBL" id="CAB4531854.1"/>
    </source>
</evidence>
<dbReference type="InterPro" id="IPR050172">
    <property type="entry name" value="SsuD_RutA_monooxygenase"/>
</dbReference>
<keyword evidence="3" id="KW-0560">Oxidoreductase</keyword>
<organism evidence="6">
    <name type="scientific">freshwater metagenome</name>
    <dbReference type="NCBI Taxonomy" id="449393"/>
    <lineage>
        <taxon>unclassified sequences</taxon>
        <taxon>metagenomes</taxon>
        <taxon>ecological metagenomes</taxon>
    </lineage>
</organism>
<dbReference type="PANTHER" id="PTHR42847">
    <property type="entry name" value="ALKANESULFONATE MONOOXYGENASE"/>
    <property type="match status" value="1"/>
</dbReference>
<dbReference type="CDD" id="cd01094">
    <property type="entry name" value="Alkanesulfonate_monoxygenase"/>
    <property type="match status" value="1"/>
</dbReference>
<keyword evidence="4" id="KW-0503">Monooxygenase</keyword>
<evidence type="ECO:0000256" key="3">
    <source>
        <dbReference type="ARBA" id="ARBA00023002"/>
    </source>
</evidence>
<evidence type="ECO:0000259" key="5">
    <source>
        <dbReference type="Pfam" id="PF00296"/>
    </source>
</evidence>
<protein>
    <submittedName>
        <fullName evidence="6">Unannotated protein</fullName>
    </submittedName>
</protein>
<dbReference type="Gene3D" id="3.20.20.30">
    <property type="entry name" value="Luciferase-like domain"/>
    <property type="match status" value="1"/>
</dbReference>
<keyword evidence="1" id="KW-0285">Flavoprotein</keyword>
<dbReference type="SUPFAM" id="SSF51679">
    <property type="entry name" value="Bacterial luciferase-like"/>
    <property type="match status" value="1"/>
</dbReference>
<dbReference type="AlphaFoldDB" id="A0A6J6AZC6"/>
<evidence type="ECO:0000256" key="2">
    <source>
        <dbReference type="ARBA" id="ARBA00022643"/>
    </source>
</evidence>
<evidence type="ECO:0000256" key="4">
    <source>
        <dbReference type="ARBA" id="ARBA00023033"/>
    </source>
</evidence>
<dbReference type="InterPro" id="IPR036661">
    <property type="entry name" value="Luciferase-like_sf"/>
</dbReference>
<dbReference type="Pfam" id="PF00296">
    <property type="entry name" value="Bac_luciferase"/>
    <property type="match status" value="1"/>
</dbReference>
<gene>
    <name evidence="6" type="ORF">UFOPK1358_00418</name>
</gene>
<dbReference type="InterPro" id="IPR011251">
    <property type="entry name" value="Luciferase-like_dom"/>
</dbReference>